<feature type="compositionally biased region" description="Basic and acidic residues" evidence="8">
    <location>
        <begin position="1"/>
        <end position="11"/>
    </location>
</feature>
<dbReference type="Pfam" id="PF13862">
    <property type="entry name" value="BCCIP"/>
    <property type="match status" value="1"/>
</dbReference>
<evidence type="ECO:0000256" key="6">
    <source>
        <dbReference type="ARBA" id="ARBA00023242"/>
    </source>
</evidence>
<evidence type="ECO:0000256" key="4">
    <source>
        <dbReference type="ARBA" id="ARBA00023015"/>
    </source>
</evidence>
<evidence type="ECO:0000256" key="3">
    <source>
        <dbReference type="ARBA" id="ARBA00022737"/>
    </source>
</evidence>
<feature type="domain" description="Histone deacetylase interacting" evidence="9">
    <location>
        <begin position="929"/>
        <end position="1030"/>
    </location>
</feature>
<dbReference type="GO" id="GO:0003714">
    <property type="term" value="F:transcription corepressor activity"/>
    <property type="evidence" value="ECO:0007669"/>
    <property type="project" value="InterPro"/>
</dbReference>
<protein>
    <submittedName>
        <fullName evidence="11">Histone deacetylase interacting domain-containing protein</fullName>
    </submittedName>
</protein>
<feature type="compositionally biased region" description="Acidic residues" evidence="8">
    <location>
        <begin position="13"/>
        <end position="22"/>
    </location>
</feature>
<dbReference type="GO" id="GO:0000122">
    <property type="term" value="P:negative regulation of transcription by RNA polymerase II"/>
    <property type="evidence" value="ECO:0007669"/>
    <property type="project" value="TreeGrafter"/>
</dbReference>
<name>A0A915P9K3_9BILA</name>
<sequence>MEDSENDKVCNNDESEDDEMDMPVEDVKEMEKMNFDFEAFPPSEEDIEGLENLLAQIFLRAEINRKELADSIIKISPFGCIYKPAEECEDDESQSIVCGVLSIVGLTGTEKHFADVSNFVLQRAKKFATGSVFKQFEKFLRVTDEGSGDSQLKPGFLINERLLQFPVQISAPAFASLYNDYNSLPKKERYQNLLIIIKIRINKEGSSKDSEHRSSEGIQTQNKKLGKAERRRLSANTCDIIFDNPEEELLFTMQQHFPYFQYPVESEVESTSRFGCIRRNGQVYRPYRRACLLTEEQFLQFVQLNSLTGIGGLGSGQQHETSVHQSLVNHQQQTAHLISSGHHQQHHHTTFVPPHSISGVYLNQASNTMAQQNSEQHPEGIYFNGGQARIAAATPVGGNAIPIQQTMRNKKLQVDDALSYLERVRQQFEQTPAKYNEFLEVMKEFKSHTIDTHGVILRVTKLFRFHPDLIDGFNTFLPPGFEVHVSGDFTQIREPNGTNKLINNAIGQVIEVGSASAGAPFIQQINAIPSEHHSQVPIVPINRIPASIVVCHQQSPSGLSAVSSPTFERVSSPQHQMVIGNVANAAKIVQQQFQGQPAYNSNISTGGSQQVGASLISPTTAAQQLQSISEHQNALNVNHKSQQQQHTQSQQLSVNGQQPIHFDQALGYLNKIKERFVNRSEVYHQFLAILSNYQRADGPQRLTESGVYQEVAKLFHNEEDLMRDFKSFLPDASIEFPVDQQVQLDHPLPITEQRSMQQNDIEYDENFVQEGFVDFVQLEQNNSNNNIVDSNLTTNAAKKRSNTTAPSEYLAQKKLKTQNKIVYETSVNKILEEIPLKEFVFFEKVHDALQSEQIFQNFLHHLALYTKSIVSKGELLDLVTPFLSSHPELLKQFKDILGGKTGIACQPNKQLAVEDRLPSESAYQIDFTHTKQLGVSYRCMPADYEYPICSGRTELCKEVLNDRWVCYPTWSSEDTSSVTLRKSIYEEVMCRTEDERFEVDILIETNSTAIDALQYAFRRVETMSNEEAKKWMLANEKRLGCSYTVISRAIKKLYGEYANKILTALREKPLVALQQVLSRMKEKDIEWQGVRDEYNVIWRDQVEKNYLKSLDHQALTFKANDVKNIRSRGIINQLESAYDERREKLEEGRQVEWGPHLCIKYSADRQIFHDANELLLHYVKRHLNSREKKGIESLLLSIIPRVFLLQAIWDDQQFGVSSSLLEKTAASTPRDGELEADSDKDDKFSRGTVSNIISNNEPQESLLKGRNEDISQHDEQQQELLYIQFFGTNSWILFIRLHAILCDRLATIKKCTEELVEEYDEEIKFREKQRRVYKKYGDSEESHLLNAVDVHKGLRELKKPLQNPENFYQIMLQEMKNLLDGSVDAASFEDTLRSMFDTRAYILFTMDKLVSTITNHLKSYMSDNINLKCIELFENYFRKRLEGAEHGEWAQRVGSEYEALAEKLLINQNCYKMFFFNRENPIVTIELIDTNEPGSGTDIDDEQEEEVKESANVISLLAWPEFLEKHDGLATKIMGIRKCKTYVSRNLRHRRLMLLKLSELKNLQNNEASSEIKSEEKNITKKKIPQFFISRGFFKLLNIQNPLKEMKFDMFYDGGTETDIIIKKGVLGKSLRKKIVLDRRRRWITWLDKRQRDQMISARWLTTGCTTKIDSHPRFRYLKFTRYSSR</sequence>
<evidence type="ECO:0000256" key="8">
    <source>
        <dbReference type="SAM" id="MobiDB-lite"/>
    </source>
</evidence>
<keyword evidence="6 7" id="KW-0539">Nucleus</keyword>
<organism evidence="10 11">
    <name type="scientific">Meloidogyne floridensis</name>
    <dbReference type="NCBI Taxonomy" id="298350"/>
    <lineage>
        <taxon>Eukaryota</taxon>
        <taxon>Metazoa</taxon>
        <taxon>Ecdysozoa</taxon>
        <taxon>Nematoda</taxon>
        <taxon>Chromadorea</taxon>
        <taxon>Rhabditida</taxon>
        <taxon>Tylenchina</taxon>
        <taxon>Tylenchomorpha</taxon>
        <taxon>Tylenchoidea</taxon>
        <taxon>Meloidogynidae</taxon>
        <taxon>Meloidogyninae</taxon>
        <taxon>Meloidogyne</taxon>
    </lineage>
</organism>
<dbReference type="InterPro" id="IPR025602">
    <property type="entry name" value="BCP1_family"/>
</dbReference>
<dbReference type="Gene3D" id="1.20.1160.11">
    <property type="entry name" value="Paired amphipathic helix"/>
    <property type="match status" value="3"/>
</dbReference>
<dbReference type="PANTHER" id="PTHR12346">
    <property type="entry name" value="SIN3B-RELATED"/>
    <property type="match status" value="1"/>
</dbReference>
<evidence type="ECO:0000256" key="2">
    <source>
        <dbReference type="ARBA" id="ARBA00022491"/>
    </source>
</evidence>
<dbReference type="Pfam" id="PF08295">
    <property type="entry name" value="Sin3_corepress"/>
    <property type="match status" value="1"/>
</dbReference>
<keyword evidence="4" id="KW-0805">Transcription regulation</keyword>
<evidence type="ECO:0000313" key="11">
    <source>
        <dbReference type="WBParaSite" id="scf7180000424130.g12388"/>
    </source>
</evidence>
<keyword evidence="10" id="KW-1185">Reference proteome</keyword>
<feature type="region of interest" description="Disordered" evidence="8">
    <location>
        <begin position="207"/>
        <end position="229"/>
    </location>
</feature>
<dbReference type="InterPro" id="IPR036600">
    <property type="entry name" value="PAH_sf"/>
</dbReference>
<dbReference type="SUPFAM" id="SSF47762">
    <property type="entry name" value="PAH2 domain"/>
    <property type="match status" value="3"/>
</dbReference>
<keyword evidence="2" id="KW-0678">Repressor</keyword>
<dbReference type="PANTHER" id="PTHR12346:SF0">
    <property type="entry name" value="SIN3A, ISOFORM G"/>
    <property type="match status" value="1"/>
</dbReference>
<accession>A0A915P9K3</accession>
<keyword evidence="3" id="KW-0677">Repeat</keyword>
<evidence type="ECO:0000313" key="10">
    <source>
        <dbReference type="Proteomes" id="UP000887560"/>
    </source>
</evidence>
<evidence type="ECO:0000256" key="5">
    <source>
        <dbReference type="ARBA" id="ARBA00023163"/>
    </source>
</evidence>
<evidence type="ECO:0000256" key="1">
    <source>
        <dbReference type="ARBA" id="ARBA00004123"/>
    </source>
</evidence>
<dbReference type="PROSITE" id="PS51477">
    <property type="entry name" value="PAH"/>
    <property type="match status" value="3"/>
</dbReference>
<comment type="subcellular location">
    <subcellularLocation>
        <location evidence="1 7">Nucleus</location>
    </subcellularLocation>
</comment>
<dbReference type="WBParaSite" id="scf7180000424130.g12388">
    <property type="protein sequence ID" value="scf7180000424130.g12388"/>
    <property type="gene ID" value="scf7180000424130.g12388"/>
</dbReference>
<dbReference type="InterPro" id="IPR031693">
    <property type="entry name" value="Sin3_C"/>
</dbReference>
<dbReference type="SMART" id="SM00761">
    <property type="entry name" value="HDAC_interact"/>
    <property type="match status" value="1"/>
</dbReference>
<dbReference type="FunFam" id="1.20.1160.11:FF:000003">
    <property type="entry name" value="Paired amphipathic helix SIN3-like protein"/>
    <property type="match status" value="1"/>
</dbReference>
<dbReference type="Pfam" id="PF02671">
    <property type="entry name" value="PAH"/>
    <property type="match status" value="3"/>
</dbReference>
<dbReference type="Pfam" id="PF16879">
    <property type="entry name" value="Sin3a_C"/>
    <property type="match status" value="1"/>
</dbReference>
<feature type="region of interest" description="Disordered" evidence="8">
    <location>
        <begin position="1"/>
        <end position="22"/>
    </location>
</feature>
<evidence type="ECO:0000259" key="9">
    <source>
        <dbReference type="SMART" id="SM00761"/>
    </source>
</evidence>
<dbReference type="InterPro" id="IPR013194">
    <property type="entry name" value="HDAC_interact_dom"/>
</dbReference>
<dbReference type="InterPro" id="IPR003822">
    <property type="entry name" value="PAH"/>
</dbReference>
<dbReference type="FunFam" id="1.20.1160.11:FF:000002">
    <property type="entry name" value="Paired amphipathic helix protein SIN3"/>
    <property type="match status" value="1"/>
</dbReference>
<dbReference type="FunFam" id="1.20.1160.11:FF:000001">
    <property type="entry name" value="Paired amphipathic helix protein Sin3"/>
    <property type="match status" value="1"/>
</dbReference>
<dbReference type="GO" id="GO:0070822">
    <property type="term" value="C:Sin3-type complex"/>
    <property type="evidence" value="ECO:0007669"/>
    <property type="project" value="TreeGrafter"/>
</dbReference>
<dbReference type="InterPro" id="IPR039774">
    <property type="entry name" value="Sin3-like"/>
</dbReference>
<dbReference type="Proteomes" id="UP000887560">
    <property type="component" value="Unplaced"/>
</dbReference>
<evidence type="ECO:0000256" key="7">
    <source>
        <dbReference type="PROSITE-ProRule" id="PRU00810"/>
    </source>
</evidence>
<keyword evidence="5" id="KW-0804">Transcription</keyword>
<reference evidence="11" key="1">
    <citation type="submission" date="2022-11" db="UniProtKB">
        <authorList>
            <consortium name="WormBaseParasite"/>
        </authorList>
    </citation>
    <scope>IDENTIFICATION</scope>
</reference>
<proteinExistence type="predicted"/>